<dbReference type="InterPro" id="IPR012349">
    <property type="entry name" value="Split_barrel_FMN-bd"/>
</dbReference>
<accession>A0ABV8DPF0</accession>
<dbReference type="EMBL" id="JBHSAX010000005">
    <property type="protein sequence ID" value="MFC3961569.1"/>
    <property type="molecule type" value="Genomic_DNA"/>
</dbReference>
<dbReference type="GO" id="GO:0016491">
    <property type="term" value="F:oxidoreductase activity"/>
    <property type="evidence" value="ECO:0007669"/>
    <property type="project" value="UniProtKB-KW"/>
</dbReference>
<keyword evidence="1" id="KW-0560">Oxidoreductase</keyword>
<dbReference type="InterPro" id="IPR024747">
    <property type="entry name" value="Pyridox_Oxase-rel"/>
</dbReference>
<dbReference type="Proteomes" id="UP001595696">
    <property type="component" value="Unassembled WGS sequence"/>
</dbReference>
<organism evidence="1 2">
    <name type="scientific">Nocardia jiangsuensis</name>
    <dbReference type="NCBI Taxonomy" id="1691563"/>
    <lineage>
        <taxon>Bacteria</taxon>
        <taxon>Bacillati</taxon>
        <taxon>Actinomycetota</taxon>
        <taxon>Actinomycetes</taxon>
        <taxon>Mycobacteriales</taxon>
        <taxon>Nocardiaceae</taxon>
        <taxon>Nocardia</taxon>
    </lineage>
</organism>
<dbReference type="RefSeq" id="WP_378611317.1">
    <property type="nucleotide sequence ID" value="NZ_JBHSAX010000005.1"/>
</dbReference>
<reference evidence="2" key="1">
    <citation type="journal article" date="2019" name="Int. J. Syst. Evol. Microbiol.">
        <title>The Global Catalogue of Microorganisms (GCM) 10K type strain sequencing project: providing services to taxonomists for standard genome sequencing and annotation.</title>
        <authorList>
            <consortium name="The Broad Institute Genomics Platform"/>
            <consortium name="The Broad Institute Genome Sequencing Center for Infectious Disease"/>
            <person name="Wu L."/>
            <person name="Ma J."/>
        </authorList>
    </citation>
    <scope>NUCLEOTIDE SEQUENCE [LARGE SCALE GENOMIC DNA]</scope>
    <source>
        <strain evidence="2">CGMCC 4.7330</strain>
    </source>
</reference>
<proteinExistence type="predicted"/>
<protein>
    <submittedName>
        <fullName evidence="1">Pyridoxamine 5'-phosphate oxidase family protein</fullName>
        <ecNumber evidence="1">1.-.-.-</ecNumber>
    </submittedName>
</protein>
<gene>
    <name evidence="1" type="ORF">ACFO0B_06165</name>
</gene>
<comment type="caution">
    <text evidence="1">The sequence shown here is derived from an EMBL/GenBank/DDBJ whole genome shotgun (WGS) entry which is preliminary data.</text>
</comment>
<name>A0ABV8DPF0_9NOCA</name>
<dbReference type="Pfam" id="PF12900">
    <property type="entry name" value="Pyridox_ox_2"/>
    <property type="match status" value="1"/>
</dbReference>
<keyword evidence="2" id="KW-1185">Reference proteome</keyword>
<sequence length="157" mass="16937">MRQEGRTEVDEPDVGAPIAGFDRTTVELSREEGMRLLAGVPFGRIVFTRNALPAVRPVRHLIDGELLIVRADVGSGFSQSVRNDRSVVIAYEADDIDVDRRLGWSVVVTGLAHPVTAPALVHRYSARLGSWIGADDQLIAVEPTLITAIALAEVTAA</sequence>
<evidence type="ECO:0000313" key="1">
    <source>
        <dbReference type="EMBL" id="MFC3961569.1"/>
    </source>
</evidence>
<evidence type="ECO:0000313" key="2">
    <source>
        <dbReference type="Proteomes" id="UP001595696"/>
    </source>
</evidence>
<dbReference type="SUPFAM" id="SSF50475">
    <property type="entry name" value="FMN-binding split barrel"/>
    <property type="match status" value="1"/>
</dbReference>
<dbReference type="Gene3D" id="2.30.110.10">
    <property type="entry name" value="Electron Transport, Fmn-binding Protein, Chain A"/>
    <property type="match status" value="1"/>
</dbReference>
<dbReference type="EC" id="1.-.-.-" evidence="1"/>